<dbReference type="Proteomes" id="UP000019151">
    <property type="component" value="Chromosome"/>
</dbReference>
<comment type="cofactor">
    <cofactor evidence="3">
        <name>Zn(2+)</name>
        <dbReference type="ChEBI" id="CHEBI:29105"/>
    </cofactor>
</comment>
<dbReference type="GO" id="GO:0008652">
    <property type="term" value="P:amino acid biosynthetic process"/>
    <property type="evidence" value="ECO:0007669"/>
    <property type="project" value="UniProtKB-KW"/>
</dbReference>
<organism evidence="22 23">
    <name type="scientific">Gemmatirosa kalamazoonensis</name>
    <dbReference type="NCBI Taxonomy" id="861299"/>
    <lineage>
        <taxon>Bacteria</taxon>
        <taxon>Pseudomonadati</taxon>
        <taxon>Gemmatimonadota</taxon>
        <taxon>Gemmatimonadia</taxon>
        <taxon>Gemmatimonadales</taxon>
        <taxon>Gemmatimonadaceae</taxon>
        <taxon>Gemmatirosa</taxon>
    </lineage>
</organism>
<keyword evidence="13 19" id="KW-0547">Nucleotide-binding</keyword>
<evidence type="ECO:0000256" key="2">
    <source>
        <dbReference type="ARBA" id="ARBA00001911"/>
    </source>
</evidence>
<accession>W0RG32</accession>
<proteinExistence type="inferred from homology"/>
<dbReference type="AlphaFoldDB" id="W0RG32"/>
<dbReference type="Gene3D" id="1.20.1090.10">
    <property type="entry name" value="Dehydroquinate synthase-like - alpha domain"/>
    <property type="match status" value="1"/>
</dbReference>
<evidence type="ECO:0000256" key="14">
    <source>
        <dbReference type="ARBA" id="ARBA00022833"/>
    </source>
</evidence>
<protein>
    <recommendedName>
        <fullName evidence="9 19">3-dehydroquinate synthase</fullName>
        <shortName evidence="19">DHQS</shortName>
        <ecNumber evidence="8 19">4.2.3.4</ecNumber>
    </recommendedName>
</protein>
<evidence type="ECO:0000256" key="4">
    <source>
        <dbReference type="ARBA" id="ARBA00003485"/>
    </source>
</evidence>
<evidence type="ECO:0000313" key="22">
    <source>
        <dbReference type="EMBL" id="AHG90069.1"/>
    </source>
</evidence>
<dbReference type="SUPFAM" id="SSF56796">
    <property type="entry name" value="Dehydroquinate synthase-like"/>
    <property type="match status" value="1"/>
</dbReference>
<dbReference type="CDD" id="cd08195">
    <property type="entry name" value="DHQS"/>
    <property type="match status" value="1"/>
</dbReference>
<keyword evidence="17 19" id="KW-0456">Lyase</keyword>
<reference evidence="22 23" key="1">
    <citation type="journal article" date="2014" name="Genome Announc.">
        <title>Genome Sequence and Methylome of Soil Bacterium Gemmatirosa kalamazoonensis KBS708T, a Member of the Rarely Cultivated Gemmatimonadetes Phylum.</title>
        <authorList>
            <person name="Debruyn J.M."/>
            <person name="Radosevich M."/>
            <person name="Wommack K.E."/>
            <person name="Polson S.W."/>
            <person name="Hauser L.J."/>
            <person name="Fawaz M.N."/>
            <person name="Korlach J."/>
            <person name="Tsai Y.C."/>
        </authorList>
    </citation>
    <scope>NUCLEOTIDE SEQUENCE [LARGE SCALE GENOMIC DNA]</scope>
    <source>
        <strain evidence="22 23">KBS708</strain>
    </source>
</reference>
<evidence type="ECO:0000256" key="8">
    <source>
        <dbReference type="ARBA" id="ARBA00013031"/>
    </source>
</evidence>
<comment type="similarity">
    <text evidence="7 19">Belongs to the sugar phosphate cyclases superfamily. Dehydroquinate synthase family.</text>
</comment>
<dbReference type="KEGG" id="gba:J421_2532"/>
<feature type="domain" description="3-dehydroquinate synthase C-terminal" evidence="21">
    <location>
        <begin position="178"/>
        <end position="325"/>
    </location>
</feature>
<dbReference type="GO" id="GO:0005737">
    <property type="term" value="C:cytoplasm"/>
    <property type="evidence" value="ECO:0007669"/>
    <property type="project" value="UniProtKB-SubCell"/>
</dbReference>
<keyword evidence="18 19" id="KW-0170">Cobalt</keyword>
<feature type="domain" description="3-dehydroquinate synthase N-terminal" evidence="20">
    <location>
        <begin position="65"/>
        <end position="176"/>
    </location>
</feature>
<dbReference type="InterPro" id="IPR016037">
    <property type="entry name" value="DHQ_synth_AroB"/>
</dbReference>
<feature type="binding site" evidence="19">
    <location>
        <begin position="102"/>
        <end position="106"/>
    </location>
    <ligand>
        <name>NAD(+)</name>
        <dbReference type="ChEBI" id="CHEBI:57540"/>
    </ligand>
</feature>
<comment type="function">
    <text evidence="4 19">Catalyzes the conversion of 3-deoxy-D-arabino-heptulosonate 7-phosphate (DAHP) to dehydroquinate (DHQ).</text>
</comment>
<feature type="binding site" evidence="19">
    <location>
        <position position="148"/>
    </location>
    <ligand>
        <name>NAD(+)</name>
        <dbReference type="ChEBI" id="CHEBI:57540"/>
    </ligand>
</feature>
<evidence type="ECO:0000313" key="23">
    <source>
        <dbReference type="Proteomes" id="UP000019151"/>
    </source>
</evidence>
<feature type="binding site" evidence="19">
    <location>
        <position position="248"/>
    </location>
    <ligand>
        <name>Zn(2+)</name>
        <dbReference type="ChEBI" id="CHEBI:29105"/>
    </ligand>
</feature>
<evidence type="ECO:0000256" key="16">
    <source>
        <dbReference type="ARBA" id="ARBA00023141"/>
    </source>
</evidence>
<evidence type="ECO:0000256" key="9">
    <source>
        <dbReference type="ARBA" id="ARBA00017684"/>
    </source>
</evidence>
<dbReference type="EC" id="4.2.3.4" evidence="8 19"/>
<keyword evidence="16 19" id="KW-0057">Aromatic amino acid biosynthesis</keyword>
<dbReference type="InterPro" id="IPR050071">
    <property type="entry name" value="Dehydroquinate_synthase"/>
</dbReference>
<evidence type="ECO:0000256" key="17">
    <source>
        <dbReference type="ARBA" id="ARBA00023239"/>
    </source>
</evidence>
<evidence type="ECO:0000256" key="6">
    <source>
        <dbReference type="ARBA" id="ARBA00004661"/>
    </source>
</evidence>
<dbReference type="STRING" id="861299.J421_2532"/>
<keyword evidence="15 19" id="KW-0520">NAD</keyword>
<dbReference type="GO" id="GO:0003856">
    <property type="term" value="F:3-dehydroquinate synthase activity"/>
    <property type="evidence" value="ECO:0007669"/>
    <property type="project" value="UniProtKB-UniRule"/>
</dbReference>
<dbReference type="PATRIC" id="fig|861299.3.peg.2580"/>
<evidence type="ECO:0000259" key="20">
    <source>
        <dbReference type="Pfam" id="PF01761"/>
    </source>
</evidence>
<dbReference type="InterPro" id="IPR056179">
    <property type="entry name" value="DHQS_C"/>
</dbReference>
<dbReference type="InterPro" id="IPR030963">
    <property type="entry name" value="DHQ_synth_fam"/>
</dbReference>
<comment type="cofactor">
    <cofactor evidence="2 19">
        <name>NAD(+)</name>
        <dbReference type="ChEBI" id="CHEBI:57540"/>
    </cofactor>
</comment>
<dbReference type="InterPro" id="IPR030960">
    <property type="entry name" value="DHQS/DOIS_N"/>
</dbReference>
<comment type="pathway">
    <text evidence="6 19">Metabolic intermediate biosynthesis; chorismate biosynthesis; chorismate from D-erythrose 4-phosphate and phosphoenolpyruvate: step 2/7.</text>
</comment>
<gene>
    <name evidence="19" type="primary">aroB</name>
    <name evidence="22" type="ORF">J421_2532</name>
</gene>
<feature type="binding site" evidence="19">
    <location>
        <position position="264"/>
    </location>
    <ligand>
        <name>Zn(2+)</name>
        <dbReference type="ChEBI" id="CHEBI:29105"/>
    </ligand>
</feature>
<keyword evidence="14 19" id="KW-0862">Zinc</keyword>
<dbReference type="FunCoup" id="W0RG32">
    <property type="interactions" value="462"/>
</dbReference>
<evidence type="ECO:0000256" key="15">
    <source>
        <dbReference type="ARBA" id="ARBA00023027"/>
    </source>
</evidence>
<dbReference type="GO" id="GO:0009073">
    <property type="term" value="P:aromatic amino acid family biosynthetic process"/>
    <property type="evidence" value="ECO:0007669"/>
    <property type="project" value="UniProtKB-KW"/>
</dbReference>
<evidence type="ECO:0000256" key="12">
    <source>
        <dbReference type="ARBA" id="ARBA00022723"/>
    </source>
</evidence>
<dbReference type="Pfam" id="PF01761">
    <property type="entry name" value="DHQ_synthase"/>
    <property type="match status" value="1"/>
</dbReference>
<dbReference type="GO" id="GO:0000166">
    <property type="term" value="F:nucleotide binding"/>
    <property type="evidence" value="ECO:0007669"/>
    <property type="project" value="UniProtKB-KW"/>
</dbReference>
<dbReference type="InParanoid" id="W0RG32"/>
<dbReference type="PANTHER" id="PTHR43622:SF7">
    <property type="entry name" value="3-DEHYDROQUINATE SYNTHASE, CHLOROPLASTIC"/>
    <property type="match status" value="1"/>
</dbReference>
<dbReference type="RefSeq" id="WP_201773012.1">
    <property type="nucleotide sequence ID" value="NZ_CP007128.1"/>
</dbReference>
<feature type="binding site" evidence="19">
    <location>
        <position position="181"/>
    </location>
    <ligand>
        <name>Zn(2+)</name>
        <dbReference type="ChEBI" id="CHEBI:29105"/>
    </ligand>
</feature>
<dbReference type="Gene3D" id="3.40.50.1970">
    <property type="match status" value="1"/>
</dbReference>
<keyword evidence="23" id="KW-1185">Reference proteome</keyword>
<evidence type="ECO:0000256" key="5">
    <source>
        <dbReference type="ARBA" id="ARBA00004496"/>
    </source>
</evidence>
<dbReference type="eggNOG" id="COG0337">
    <property type="taxonomic scope" value="Bacteria"/>
</dbReference>
<evidence type="ECO:0000256" key="3">
    <source>
        <dbReference type="ARBA" id="ARBA00001947"/>
    </source>
</evidence>
<evidence type="ECO:0000256" key="1">
    <source>
        <dbReference type="ARBA" id="ARBA00001393"/>
    </source>
</evidence>
<comment type="caution">
    <text evidence="19">Lacks conserved residue(s) required for the propagation of feature annotation.</text>
</comment>
<dbReference type="FunFam" id="3.40.50.1970:FF:000007">
    <property type="entry name" value="Pentafunctional AROM polypeptide"/>
    <property type="match status" value="1"/>
</dbReference>
<evidence type="ECO:0000256" key="10">
    <source>
        <dbReference type="ARBA" id="ARBA00022490"/>
    </source>
</evidence>
<name>W0RG32_9BACT</name>
<dbReference type="Pfam" id="PF24621">
    <property type="entry name" value="DHQS_C"/>
    <property type="match status" value="1"/>
</dbReference>
<sequence>MTREDAAGGVLPYPVWVAPGLLADIGALVARVAPAHRYVVITDTAVGPLHGNAVAGMLPDALRLDVPPGESQKTRDSWARLTDAMLSAGCGRDTTVVAVGGGVVGDLAGFVAATFMRGVPVVQVPTTLLAMVDASVGGKTAVDTPHGKNLVGAFHPPAAVVIDPLVLATLPRRELVAGLAEVVKHGVIADAAYFDAVRAALPLLTAPDGHNATTLLAHVVAGSVATKAAIVAADEREGGMRKILNFGHTIGHAVETLSGYSLLHGECVAIGMAMEAEAAERAGIAVAGTADAIRATLDAAGLPRRRPAGMAPDAILEATRGDKKARAGRVEYALPERIGAMASAGGRWSMPLDDALLLEVLA</sequence>
<dbReference type="NCBIfam" id="TIGR01357">
    <property type="entry name" value="aroB"/>
    <property type="match status" value="1"/>
</dbReference>
<dbReference type="UniPathway" id="UPA00053">
    <property type="reaction ID" value="UER00085"/>
</dbReference>
<comment type="subcellular location">
    <subcellularLocation>
        <location evidence="5 19">Cytoplasm</location>
    </subcellularLocation>
</comment>
<evidence type="ECO:0000256" key="18">
    <source>
        <dbReference type="ARBA" id="ARBA00023285"/>
    </source>
</evidence>
<feature type="binding site" evidence="19">
    <location>
        <position position="139"/>
    </location>
    <ligand>
        <name>NAD(+)</name>
        <dbReference type="ChEBI" id="CHEBI:57540"/>
    </ligand>
</feature>
<evidence type="ECO:0000256" key="11">
    <source>
        <dbReference type="ARBA" id="ARBA00022605"/>
    </source>
</evidence>
<dbReference type="EMBL" id="CP007128">
    <property type="protein sequence ID" value="AHG90069.1"/>
    <property type="molecule type" value="Genomic_DNA"/>
</dbReference>
<dbReference type="HAMAP" id="MF_00110">
    <property type="entry name" value="DHQ_synthase"/>
    <property type="match status" value="1"/>
</dbReference>
<dbReference type="GO" id="GO:0046872">
    <property type="term" value="F:metal ion binding"/>
    <property type="evidence" value="ECO:0007669"/>
    <property type="project" value="UniProtKB-KW"/>
</dbReference>
<dbReference type="HOGENOM" id="CLU_001201_0_2_0"/>
<keyword evidence="11 19" id="KW-0028">Amino-acid biosynthesis</keyword>
<feature type="binding site" evidence="19">
    <location>
        <begin position="126"/>
        <end position="127"/>
    </location>
    <ligand>
        <name>NAD(+)</name>
        <dbReference type="ChEBI" id="CHEBI:57540"/>
    </ligand>
</feature>
<evidence type="ECO:0000259" key="21">
    <source>
        <dbReference type="Pfam" id="PF24621"/>
    </source>
</evidence>
<dbReference type="GO" id="GO:0009423">
    <property type="term" value="P:chorismate biosynthetic process"/>
    <property type="evidence" value="ECO:0007669"/>
    <property type="project" value="UniProtKB-UniRule"/>
</dbReference>
<dbReference type="PANTHER" id="PTHR43622">
    <property type="entry name" value="3-DEHYDROQUINATE SYNTHASE"/>
    <property type="match status" value="1"/>
</dbReference>
<evidence type="ECO:0000256" key="13">
    <source>
        <dbReference type="ARBA" id="ARBA00022741"/>
    </source>
</evidence>
<dbReference type="PIRSF" id="PIRSF001455">
    <property type="entry name" value="DHQ_synth"/>
    <property type="match status" value="1"/>
</dbReference>
<keyword evidence="10 19" id="KW-0963">Cytoplasm</keyword>
<comment type="cofactor">
    <cofactor evidence="19">
        <name>Co(2+)</name>
        <dbReference type="ChEBI" id="CHEBI:48828"/>
    </cofactor>
    <cofactor evidence="19">
        <name>Zn(2+)</name>
        <dbReference type="ChEBI" id="CHEBI:29105"/>
    </cofactor>
    <text evidence="19">Binds 1 divalent metal cation per subunit. Can use either Co(2+) or Zn(2+).</text>
</comment>
<evidence type="ECO:0000256" key="19">
    <source>
        <dbReference type="HAMAP-Rule" id="MF_00110"/>
    </source>
</evidence>
<evidence type="ECO:0000256" key="7">
    <source>
        <dbReference type="ARBA" id="ARBA00005412"/>
    </source>
</evidence>
<keyword evidence="12 19" id="KW-0479">Metal-binding</keyword>
<comment type="catalytic activity">
    <reaction evidence="1 19">
        <text>7-phospho-2-dehydro-3-deoxy-D-arabino-heptonate = 3-dehydroquinate + phosphate</text>
        <dbReference type="Rhea" id="RHEA:21968"/>
        <dbReference type="ChEBI" id="CHEBI:32364"/>
        <dbReference type="ChEBI" id="CHEBI:43474"/>
        <dbReference type="ChEBI" id="CHEBI:58394"/>
        <dbReference type="EC" id="4.2.3.4"/>
    </reaction>
</comment>